<dbReference type="EMBL" id="JBHMAU010000052">
    <property type="protein sequence ID" value="MFB9776335.1"/>
    <property type="molecule type" value="Genomic_DNA"/>
</dbReference>
<gene>
    <name evidence="1" type="ORF">ACFFN1_07950</name>
</gene>
<evidence type="ECO:0000313" key="2">
    <source>
        <dbReference type="Proteomes" id="UP001589707"/>
    </source>
</evidence>
<organism evidence="1 2">
    <name type="scientific">Brevibacterium otitidis</name>
    <dbReference type="NCBI Taxonomy" id="53364"/>
    <lineage>
        <taxon>Bacteria</taxon>
        <taxon>Bacillati</taxon>
        <taxon>Actinomycetota</taxon>
        <taxon>Actinomycetes</taxon>
        <taxon>Micrococcales</taxon>
        <taxon>Brevibacteriaceae</taxon>
        <taxon>Brevibacterium</taxon>
    </lineage>
</organism>
<keyword evidence="2" id="KW-1185">Reference proteome</keyword>
<reference evidence="1 2" key="1">
    <citation type="submission" date="2024-09" db="EMBL/GenBank/DDBJ databases">
        <authorList>
            <person name="Sun Q."/>
            <person name="Mori K."/>
        </authorList>
    </citation>
    <scope>NUCLEOTIDE SEQUENCE [LARGE SCALE GENOMIC DNA]</scope>
    <source>
        <strain evidence="1 2">JCM 11683</strain>
    </source>
</reference>
<comment type="caution">
    <text evidence="1">The sequence shown here is derived from an EMBL/GenBank/DDBJ whole genome shotgun (WGS) entry which is preliminary data.</text>
</comment>
<name>A0ABV5X1N1_9MICO</name>
<accession>A0ABV5X1N1</accession>
<dbReference type="RefSeq" id="WP_376840148.1">
    <property type="nucleotide sequence ID" value="NZ_JBHMAU010000052.1"/>
</dbReference>
<protein>
    <submittedName>
        <fullName evidence="1">Uncharacterized protein</fullName>
    </submittedName>
</protein>
<dbReference type="Proteomes" id="UP001589707">
    <property type="component" value="Unassembled WGS sequence"/>
</dbReference>
<sequence length="72" mass="8166">MPPPRIRAASDRRGYQAAFRSEPRMVEMAKARETRRRAGALVINDHELERVFGGKNRTLYRALGALDGVRLS</sequence>
<proteinExistence type="predicted"/>
<evidence type="ECO:0000313" key="1">
    <source>
        <dbReference type="EMBL" id="MFB9776335.1"/>
    </source>
</evidence>